<feature type="compositionally biased region" description="Acidic residues" evidence="1">
    <location>
        <begin position="71"/>
        <end position="84"/>
    </location>
</feature>
<sequence>KNKKNQRKKRDLKKIPALETCCQVGLARNQTKMILMLNLIKTVQKRDLKRRLEKTRKEMLQQKQNTKNNSDESEDEEDFPDQSILDDEVIEDQGDVELTAQKPQSVPTYYVKDQHGNYLEIDADT</sequence>
<name>X6N1U4_RETFI</name>
<protein>
    <submittedName>
        <fullName evidence="2">Uncharacterized protein</fullName>
    </submittedName>
</protein>
<evidence type="ECO:0000256" key="1">
    <source>
        <dbReference type="SAM" id="MobiDB-lite"/>
    </source>
</evidence>
<gene>
    <name evidence="2" type="ORF">RFI_16973</name>
</gene>
<dbReference type="AlphaFoldDB" id="X6N1U4"/>
<dbReference type="Proteomes" id="UP000023152">
    <property type="component" value="Unassembled WGS sequence"/>
</dbReference>
<evidence type="ECO:0000313" key="3">
    <source>
        <dbReference type="Proteomes" id="UP000023152"/>
    </source>
</evidence>
<feature type="region of interest" description="Disordered" evidence="1">
    <location>
        <begin position="53"/>
        <end position="84"/>
    </location>
</feature>
<dbReference type="EMBL" id="ASPP01012809">
    <property type="protein sequence ID" value="ETO20245.1"/>
    <property type="molecule type" value="Genomic_DNA"/>
</dbReference>
<organism evidence="2 3">
    <name type="scientific">Reticulomyxa filosa</name>
    <dbReference type="NCBI Taxonomy" id="46433"/>
    <lineage>
        <taxon>Eukaryota</taxon>
        <taxon>Sar</taxon>
        <taxon>Rhizaria</taxon>
        <taxon>Retaria</taxon>
        <taxon>Foraminifera</taxon>
        <taxon>Monothalamids</taxon>
        <taxon>Reticulomyxidae</taxon>
        <taxon>Reticulomyxa</taxon>
    </lineage>
</organism>
<proteinExistence type="predicted"/>
<accession>X6N1U4</accession>
<comment type="caution">
    <text evidence="2">The sequence shown here is derived from an EMBL/GenBank/DDBJ whole genome shotgun (WGS) entry which is preliminary data.</text>
</comment>
<evidence type="ECO:0000313" key="2">
    <source>
        <dbReference type="EMBL" id="ETO20245.1"/>
    </source>
</evidence>
<keyword evidence="3" id="KW-1185">Reference proteome</keyword>
<feature type="non-terminal residue" evidence="2">
    <location>
        <position position="1"/>
    </location>
</feature>
<reference evidence="2 3" key="1">
    <citation type="journal article" date="2013" name="Curr. Biol.">
        <title>The Genome of the Foraminiferan Reticulomyxa filosa.</title>
        <authorList>
            <person name="Glockner G."/>
            <person name="Hulsmann N."/>
            <person name="Schleicher M."/>
            <person name="Noegel A.A."/>
            <person name="Eichinger L."/>
            <person name="Gallinger C."/>
            <person name="Pawlowski J."/>
            <person name="Sierra R."/>
            <person name="Euteneuer U."/>
            <person name="Pillet L."/>
            <person name="Moustafa A."/>
            <person name="Platzer M."/>
            <person name="Groth M."/>
            <person name="Szafranski K."/>
            <person name="Schliwa M."/>
        </authorList>
    </citation>
    <scope>NUCLEOTIDE SEQUENCE [LARGE SCALE GENOMIC DNA]</scope>
</reference>